<dbReference type="InterPro" id="IPR044730">
    <property type="entry name" value="RNase_H-like_dom_plant"/>
</dbReference>
<dbReference type="PANTHER" id="PTHR47723:SF7">
    <property type="entry name" value="RNASE H FAMILY PROTEIN"/>
    <property type="match status" value="1"/>
</dbReference>
<gene>
    <name evidence="2" type="ORF">MTR67_008383</name>
</gene>
<dbReference type="InterPro" id="IPR012337">
    <property type="entry name" value="RNaseH-like_sf"/>
</dbReference>
<reference evidence="2" key="1">
    <citation type="submission" date="2023-08" db="EMBL/GenBank/DDBJ databases">
        <title>A de novo genome assembly of Solanum verrucosum Schlechtendal, a Mexican diploid species geographically isolated from the other diploid A-genome species in potato relatives.</title>
        <authorList>
            <person name="Hosaka K."/>
        </authorList>
    </citation>
    <scope>NUCLEOTIDE SEQUENCE</scope>
    <source>
        <tissue evidence="2">Young leaves</tissue>
    </source>
</reference>
<sequence>MKPKSFLFSWDRPHSSIYKLNTDGSALSNPGKIGGGGILRNDQGKMIYAFSIPLGAGTNNQAEVQAAFQGIHWCVQHGYRRIHLEVDSELLVKWLTDGSKPPWKITHYIKELQTITSQLDFFQCSHTFRENNGTADLLSKWSHRIDTTQHFYTFHQLPRMVRGSYMLEKMGVINFRRKKLKRIKKPP</sequence>
<dbReference type="Pfam" id="PF13456">
    <property type="entry name" value="RVT_3"/>
    <property type="match status" value="1"/>
</dbReference>
<dbReference type="EMBL" id="CP133613">
    <property type="protein sequence ID" value="WMV14998.1"/>
    <property type="molecule type" value="Genomic_DNA"/>
</dbReference>
<dbReference type="PANTHER" id="PTHR47723">
    <property type="entry name" value="OS05G0353850 PROTEIN"/>
    <property type="match status" value="1"/>
</dbReference>
<dbReference type="Gene3D" id="3.30.420.10">
    <property type="entry name" value="Ribonuclease H-like superfamily/Ribonuclease H"/>
    <property type="match status" value="1"/>
</dbReference>
<dbReference type="AlphaFoldDB" id="A0AAF0Q1V7"/>
<dbReference type="GO" id="GO:0004523">
    <property type="term" value="F:RNA-DNA hybrid ribonuclease activity"/>
    <property type="evidence" value="ECO:0007669"/>
    <property type="project" value="InterPro"/>
</dbReference>
<feature type="domain" description="RNase H type-1" evidence="1">
    <location>
        <begin position="14"/>
        <end position="144"/>
    </location>
</feature>
<accession>A0AAF0Q1V7</accession>
<dbReference type="PROSITE" id="PS50879">
    <property type="entry name" value="RNASE_H_1"/>
    <property type="match status" value="1"/>
</dbReference>
<dbReference type="SUPFAM" id="SSF53098">
    <property type="entry name" value="Ribonuclease H-like"/>
    <property type="match status" value="1"/>
</dbReference>
<dbReference type="Proteomes" id="UP001234989">
    <property type="component" value="Chromosome 2"/>
</dbReference>
<name>A0AAF0Q1V7_SOLVR</name>
<evidence type="ECO:0000259" key="1">
    <source>
        <dbReference type="PROSITE" id="PS50879"/>
    </source>
</evidence>
<dbReference type="CDD" id="cd06222">
    <property type="entry name" value="RNase_H_like"/>
    <property type="match status" value="1"/>
</dbReference>
<organism evidence="2 3">
    <name type="scientific">Solanum verrucosum</name>
    <dbReference type="NCBI Taxonomy" id="315347"/>
    <lineage>
        <taxon>Eukaryota</taxon>
        <taxon>Viridiplantae</taxon>
        <taxon>Streptophyta</taxon>
        <taxon>Embryophyta</taxon>
        <taxon>Tracheophyta</taxon>
        <taxon>Spermatophyta</taxon>
        <taxon>Magnoliopsida</taxon>
        <taxon>eudicotyledons</taxon>
        <taxon>Gunneridae</taxon>
        <taxon>Pentapetalae</taxon>
        <taxon>asterids</taxon>
        <taxon>lamiids</taxon>
        <taxon>Solanales</taxon>
        <taxon>Solanaceae</taxon>
        <taxon>Solanoideae</taxon>
        <taxon>Solaneae</taxon>
        <taxon>Solanum</taxon>
    </lineage>
</organism>
<evidence type="ECO:0000313" key="2">
    <source>
        <dbReference type="EMBL" id="WMV14998.1"/>
    </source>
</evidence>
<evidence type="ECO:0000313" key="3">
    <source>
        <dbReference type="Proteomes" id="UP001234989"/>
    </source>
</evidence>
<dbReference type="GO" id="GO:0003676">
    <property type="term" value="F:nucleic acid binding"/>
    <property type="evidence" value="ECO:0007669"/>
    <property type="project" value="InterPro"/>
</dbReference>
<dbReference type="InterPro" id="IPR036397">
    <property type="entry name" value="RNaseH_sf"/>
</dbReference>
<keyword evidence="3" id="KW-1185">Reference proteome</keyword>
<dbReference type="InterPro" id="IPR002156">
    <property type="entry name" value="RNaseH_domain"/>
</dbReference>
<dbReference type="InterPro" id="IPR053151">
    <property type="entry name" value="RNase_H-like"/>
</dbReference>
<proteinExistence type="predicted"/>
<protein>
    <recommendedName>
        <fullName evidence="1">RNase H type-1 domain-containing protein</fullName>
    </recommendedName>
</protein>